<dbReference type="KEGG" id="cko:CKO_04804"/>
<dbReference type="STRING" id="290338.CKO_04804"/>
<proteinExistence type="predicted"/>
<dbReference type="Proteomes" id="UP000008148">
    <property type="component" value="Chromosome"/>
</dbReference>
<sequence length="43" mass="5124">MNIYIFIKMKISRNDDVRKRRDASQFFVTGTQRDKKTGKSPVF</sequence>
<reference evidence="1 2" key="1">
    <citation type="submission" date="2007-08" db="EMBL/GenBank/DDBJ databases">
        <authorList>
            <consortium name="The Citrobacter koseri Genome Sequencing Project"/>
            <person name="McClelland M."/>
            <person name="Sanderson E.K."/>
            <person name="Porwollik S."/>
            <person name="Spieth J."/>
            <person name="Clifton W.S."/>
            <person name="Latreille P."/>
            <person name="Courtney L."/>
            <person name="Wang C."/>
            <person name="Pepin K."/>
            <person name="Bhonagiri V."/>
            <person name="Nash W."/>
            <person name="Johnson M."/>
            <person name="Thiruvilangam P."/>
            <person name="Wilson R."/>
        </authorList>
    </citation>
    <scope>NUCLEOTIDE SEQUENCE [LARGE SCALE GENOMIC DNA]</scope>
    <source>
        <strain evidence="2">ATCC BAA-895 / CDC 4225-83 / SGSC4696</strain>
    </source>
</reference>
<evidence type="ECO:0000313" key="2">
    <source>
        <dbReference type="Proteomes" id="UP000008148"/>
    </source>
</evidence>
<gene>
    <name evidence="1" type="ordered locus">CKO_04804</name>
</gene>
<protein>
    <submittedName>
        <fullName evidence="1">Uncharacterized protein</fullName>
    </submittedName>
</protein>
<dbReference type="EMBL" id="CP000822">
    <property type="protein sequence ID" value="ABV15849.1"/>
    <property type="molecule type" value="Genomic_DNA"/>
</dbReference>
<name>A8AQT6_CITK8</name>
<organism evidence="1 2">
    <name type="scientific">Citrobacter koseri (strain ATCC BAA-895 / CDC 4225-83 / SGSC4696)</name>
    <dbReference type="NCBI Taxonomy" id="290338"/>
    <lineage>
        <taxon>Bacteria</taxon>
        <taxon>Pseudomonadati</taxon>
        <taxon>Pseudomonadota</taxon>
        <taxon>Gammaproteobacteria</taxon>
        <taxon>Enterobacterales</taxon>
        <taxon>Enterobacteriaceae</taxon>
        <taxon>Citrobacter</taxon>
    </lineage>
</organism>
<dbReference type="AlphaFoldDB" id="A8AQT6"/>
<keyword evidence="2" id="KW-1185">Reference proteome</keyword>
<accession>A8AQT6</accession>
<evidence type="ECO:0000313" key="1">
    <source>
        <dbReference type="EMBL" id="ABV15849.1"/>
    </source>
</evidence>
<dbReference type="HOGENOM" id="CLU_217939_0_0_6"/>